<accession>A0AAE0BSK8</accession>
<dbReference type="AlphaFoldDB" id="A0AAE0BSK8"/>
<keyword evidence="6" id="KW-1185">Reference proteome</keyword>
<feature type="domain" description="RRM" evidence="4">
    <location>
        <begin position="120"/>
        <end position="198"/>
    </location>
</feature>
<sequence>MAASRSPSPAGERSPQKEPSKERDRSPKKGRDKEDDRSPVKGRDKGEDRSPEKSRSRSRSPRDSRSRSRSPRKSRSPPRRSRSRSRSRSPRDRSPARRRSDRSPDRRDRQQEYRDKEDGCKIFIGGLAYETDDYALRKKFEKYGSITDVYIPVDTDNRRPRGFAFVTFGDPRDAEDSVRAMDGRDIDGRPVTISIARPRPPPSAPRGYGTTNKAVVPGEVVAGFLTMMVAVVVATRIETIAMKTNAMKTGAGVLIEIGIEFFFQMNRVRETSF</sequence>
<dbReference type="Pfam" id="PF00076">
    <property type="entry name" value="RRM_1"/>
    <property type="match status" value="1"/>
</dbReference>
<evidence type="ECO:0000256" key="3">
    <source>
        <dbReference type="SAM" id="MobiDB-lite"/>
    </source>
</evidence>
<name>A0AAE0BSK8_9CHLO</name>
<dbReference type="InterPro" id="IPR000504">
    <property type="entry name" value="RRM_dom"/>
</dbReference>
<reference evidence="5 6" key="1">
    <citation type="journal article" date="2015" name="Genome Biol. Evol.">
        <title>Comparative Genomics of a Bacterivorous Green Alga Reveals Evolutionary Causalities and Consequences of Phago-Mixotrophic Mode of Nutrition.</title>
        <authorList>
            <person name="Burns J.A."/>
            <person name="Paasch A."/>
            <person name="Narechania A."/>
            <person name="Kim E."/>
        </authorList>
    </citation>
    <scope>NUCLEOTIDE SEQUENCE [LARGE SCALE GENOMIC DNA]</scope>
    <source>
        <strain evidence="5 6">PLY_AMNH</strain>
    </source>
</reference>
<dbReference type="InterPro" id="IPR035979">
    <property type="entry name" value="RBD_domain_sf"/>
</dbReference>
<feature type="region of interest" description="Disordered" evidence="3">
    <location>
        <begin position="191"/>
        <end position="210"/>
    </location>
</feature>
<protein>
    <recommendedName>
        <fullName evidence="4">RRM domain-containing protein</fullName>
    </recommendedName>
</protein>
<dbReference type="SUPFAM" id="SSF54928">
    <property type="entry name" value="RNA-binding domain, RBD"/>
    <property type="match status" value="1"/>
</dbReference>
<organism evidence="5 6">
    <name type="scientific">Cymbomonas tetramitiformis</name>
    <dbReference type="NCBI Taxonomy" id="36881"/>
    <lineage>
        <taxon>Eukaryota</taxon>
        <taxon>Viridiplantae</taxon>
        <taxon>Chlorophyta</taxon>
        <taxon>Pyramimonadophyceae</taxon>
        <taxon>Pyramimonadales</taxon>
        <taxon>Pyramimonadaceae</taxon>
        <taxon>Cymbomonas</taxon>
    </lineage>
</organism>
<keyword evidence="1 2" id="KW-0694">RNA-binding</keyword>
<comment type="caution">
    <text evidence="5">The sequence shown here is derived from an EMBL/GenBank/DDBJ whole genome shotgun (WGS) entry which is preliminary data.</text>
</comment>
<feature type="compositionally biased region" description="Basic and acidic residues" evidence="3">
    <location>
        <begin position="101"/>
        <end position="114"/>
    </location>
</feature>
<feature type="region of interest" description="Disordered" evidence="3">
    <location>
        <begin position="1"/>
        <end position="114"/>
    </location>
</feature>
<dbReference type="PANTHER" id="PTHR48027">
    <property type="entry name" value="HETEROGENEOUS NUCLEAR RIBONUCLEOPROTEIN 87F-RELATED"/>
    <property type="match status" value="1"/>
</dbReference>
<dbReference type="Proteomes" id="UP001190700">
    <property type="component" value="Unassembled WGS sequence"/>
</dbReference>
<dbReference type="PROSITE" id="PS50102">
    <property type="entry name" value="RRM"/>
    <property type="match status" value="1"/>
</dbReference>
<feature type="compositionally biased region" description="Basic and acidic residues" evidence="3">
    <location>
        <begin position="14"/>
        <end position="66"/>
    </location>
</feature>
<evidence type="ECO:0000256" key="2">
    <source>
        <dbReference type="PROSITE-ProRule" id="PRU00176"/>
    </source>
</evidence>
<evidence type="ECO:0000259" key="4">
    <source>
        <dbReference type="PROSITE" id="PS50102"/>
    </source>
</evidence>
<evidence type="ECO:0000313" key="6">
    <source>
        <dbReference type="Proteomes" id="UP001190700"/>
    </source>
</evidence>
<dbReference type="Gene3D" id="3.30.70.330">
    <property type="match status" value="1"/>
</dbReference>
<gene>
    <name evidence="5" type="ORF">CYMTET_48344</name>
</gene>
<dbReference type="GO" id="GO:0003723">
    <property type="term" value="F:RNA binding"/>
    <property type="evidence" value="ECO:0007669"/>
    <property type="project" value="UniProtKB-UniRule"/>
</dbReference>
<dbReference type="InterPro" id="IPR012677">
    <property type="entry name" value="Nucleotide-bd_a/b_plait_sf"/>
</dbReference>
<dbReference type="InterPro" id="IPR052462">
    <property type="entry name" value="SLIRP/GR-RBP-like"/>
</dbReference>
<dbReference type="SMART" id="SM00360">
    <property type="entry name" value="RRM"/>
    <property type="match status" value="1"/>
</dbReference>
<evidence type="ECO:0000256" key="1">
    <source>
        <dbReference type="ARBA" id="ARBA00022884"/>
    </source>
</evidence>
<dbReference type="EMBL" id="LGRX02033278">
    <property type="protein sequence ID" value="KAK3241937.1"/>
    <property type="molecule type" value="Genomic_DNA"/>
</dbReference>
<feature type="compositionally biased region" description="Basic residues" evidence="3">
    <location>
        <begin position="67"/>
        <end position="88"/>
    </location>
</feature>
<proteinExistence type="predicted"/>
<evidence type="ECO:0000313" key="5">
    <source>
        <dbReference type="EMBL" id="KAK3241937.1"/>
    </source>
</evidence>